<accession>A0A2S8RCM2</accession>
<evidence type="ECO:0000313" key="2">
    <source>
        <dbReference type="Proteomes" id="UP000239720"/>
    </source>
</evidence>
<dbReference type="OrthoDB" id="2371262at2"/>
<dbReference type="AlphaFoldDB" id="A0A2S8RCM2"/>
<comment type="caution">
    <text evidence="1">The sequence shown here is derived from an EMBL/GenBank/DDBJ whole genome shotgun (WGS) entry which is preliminary data.</text>
</comment>
<dbReference type="Proteomes" id="UP000239720">
    <property type="component" value="Unassembled WGS sequence"/>
</dbReference>
<sequence length="152" mass="17907">MEILAATGSTLGIFAMYAASYDPFFKEEDFSSLDKAYFPWICGLHILLDYYIDYMEDLEEKQLNFTFYYKDIKLCEERIIFFLKKSLEMCSTLKYPLFHKTVVKGLLAMYLSDKKAFQKHNKKVSTSIVKEGESSTVFYHKICKILRHLKLL</sequence>
<evidence type="ECO:0008006" key="3">
    <source>
        <dbReference type="Google" id="ProtNLM"/>
    </source>
</evidence>
<dbReference type="EMBL" id="NEMB01000003">
    <property type="protein sequence ID" value="PQQ67544.1"/>
    <property type="molecule type" value="Genomic_DNA"/>
</dbReference>
<dbReference type="RefSeq" id="WP_105368388.1">
    <property type="nucleotide sequence ID" value="NZ_NEMB01000003.1"/>
</dbReference>
<organism evidence="1 2">
    <name type="scientific">Acetivibrio saccincola</name>
    <dbReference type="NCBI Taxonomy" id="1677857"/>
    <lineage>
        <taxon>Bacteria</taxon>
        <taxon>Bacillati</taxon>
        <taxon>Bacillota</taxon>
        <taxon>Clostridia</taxon>
        <taxon>Eubacteriales</taxon>
        <taxon>Oscillospiraceae</taxon>
        <taxon>Acetivibrio</taxon>
    </lineage>
</organism>
<dbReference type="InterPro" id="IPR019712">
    <property type="entry name" value="YtpB-like"/>
</dbReference>
<proteinExistence type="predicted"/>
<dbReference type="Pfam" id="PF10776">
    <property type="entry name" value="DUF2600"/>
    <property type="match status" value="1"/>
</dbReference>
<evidence type="ECO:0000313" key="1">
    <source>
        <dbReference type="EMBL" id="PQQ67544.1"/>
    </source>
</evidence>
<gene>
    <name evidence="1" type="ORF">B9R14_12830</name>
</gene>
<name>A0A2S8RCM2_9FIRM</name>
<protein>
    <recommendedName>
        <fullName evidence="3">DUF2600 domain-containing protein</fullName>
    </recommendedName>
</protein>
<reference evidence="1 2" key="1">
    <citation type="journal article" date="2018" name="Syst. Appl. Microbiol.">
        <title>Characterization and high-quality draft genome sequence of Herbivorax saccincola A7, an anaerobic, alkaliphilic, thermophilic, cellulolytic, and xylanolytic bacterium.</title>
        <authorList>
            <person name="Aikawa S."/>
            <person name="Baramee S."/>
            <person name="Sermsathanaswadi J."/>
            <person name="Thianheng P."/>
            <person name="Tachaapaikoon C."/>
            <person name="Shikata A."/>
            <person name="Waeonukul R."/>
            <person name="Pason P."/>
            <person name="Ratanakhanokchai K."/>
            <person name="Kosugi A."/>
        </authorList>
    </citation>
    <scope>NUCLEOTIDE SEQUENCE [LARGE SCALE GENOMIC DNA]</scope>
    <source>
        <strain evidence="1 2">A7</strain>
    </source>
</reference>